<comment type="caution">
    <text evidence="1">The sequence shown here is derived from an EMBL/GenBank/DDBJ whole genome shotgun (WGS) entry which is preliminary data.</text>
</comment>
<sequence>MWRYNNLNEPSTLYPDPEKPPLIHTPIDSFAFQVTRNMRFQKVSCIPDWTKMKEALDSVKKNGSISISKEDRKYNAKKQLKEFVVEMPKKKSPSRKNHKLTGDNSQDDNEMVPDEVILEQMQPPLIPKVMLEPLGQTKKPRRRDCRNSESSDKSELGRRDYVKEMSKRLNKKNYIILDGEKEDLNFPEDDNFDNDYENFEAVEMDGDVIVNGNSDRKAPESRDLRESGEEGEMKKKKKKKGTKKENDDVEQDEEQIEDARNNLIPSKKRKNMGIVEGLEVEEEKKKKRKKKEKRDAMGYDYSTLQNTQE</sequence>
<dbReference type="EMBL" id="CM056742">
    <property type="protein sequence ID" value="KAJ8679133.1"/>
    <property type="molecule type" value="Genomic_DNA"/>
</dbReference>
<feature type="non-terminal residue" evidence="1">
    <location>
        <position position="309"/>
    </location>
</feature>
<keyword evidence="2" id="KW-1185">Reference proteome</keyword>
<proteinExistence type="predicted"/>
<protein>
    <submittedName>
        <fullName evidence="1">Uncharacterized protein</fullName>
    </submittedName>
</protein>
<dbReference type="Proteomes" id="UP001239111">
    <property type="component" value="Chromosome 2"/>
</dbReference>
<evidence type="ECO:0000313" key="2">
    <source>
        <dbReference type="Proteomes" id="UP001239111"/>
    </source>
</evidence>
<gene>
    <name evidence="1" type="ORF">QAD02_014920</name>
</gene>
<evidence type="ECO:0000313" key="1">
    <source>
        <dbReference type="EMBL" id="KAJ8679133.1"/>
    </source>
</evidence>
<reference evidence="1" key="1">
    <citation type="submission" date="2023-04" db="EMBL/GenBank/DDBJ databases">
        <title>A chromosome-level genome assembly of the parasitoid wasp Eretmocerus hayati.</title>
        <authorList>
            <person name="Zhong Y."/>
            <person name="Liu S."/>
            <person name="Liu Y."/>
        </authorList>
    </citation>
    <scope>NUCLEOTIDE SEQUENCE</scope>
    <source>
        <strain evidence="1">ZJU_SS_LIU_2023</strain>
    </source>
</reference>
<accession>A0ACC2P6X1</accession>
<name>A0ACC2P6X1_9HYME</name>
<organism evidence="1 2">
    <name type="scientific">Eretmocerus hayati</name>
    <dbReference type="NCBI Taxonomy" id="131215"/>
    <lineage>
        <taxon>Eukaryota</taxon>
        <taxon>Metazoa</taxon>
        <taxon>Ecdysozoa</taxon>
        <taxon>Arthropoda</taxon>
        <taxon>Hexapoda</taxon>
        <taxon>Insecta</taxon>
        <taxon>Pterygota</taxon>
        <taxon>Neoptera</taxon>
        <taxon>Endopterygota</taxon>
        <taxon>Hymenoptera</taxon>
        <taxon>Apocrita</taxon>
        <taxon>Proctotrupomorpha</taxon>
        <taxon>Chalcidoidea</taxon>
        <taxon>Aphelinidae</taxon>
        <taxon>Aphelininae</taxon>
        <taxon>Eretmocerus</taxon>
    </lineage>
</organism>